<evidence type="ECO:0000313" key="10">
    <source>
        <dbReference type="EMBL" id="MEU3779718.1"/>
    </source>
</evidence>
<organism evidence="10 11">
    <name type="scientific">Streptomyces sp. 900129855</name>
    <dbReference type="NCBI Taxonomy" id="3155129"/>
    <lineage>
        <taxon>Bacteria</taxon>
        <taxon>Bacillati</taxon>
        <taxon>Actinomycetota</taxon>
        <taxon>Actinomycetes</taxon>
        <taxon>Kitasatosporales</taxon>
        <taxon>Streptomycetaceae</taxon>
        <taxon>Streptomyces</taxon>
    </lineage>
</organism>
<evidence type="ECO:0000256" key="8">
    <source>
        <dbReference type="SAM" id="MobiDB-lite"/>
    </source>
</evidence>
<dbReference type="InterPro" id="IPR000515">
    <property type="entry name" value="MetI-like"/>
</dbReference>
<feature type="transmembrane region" description="Helical" evidence="7">
    <location>
        <begin position="106"/>
        <end position="126"/>
    </location>
</feature>
<keyword evidence="2 7" id="KW-0813">Transport</keyword>
<evidence type="ECO:0000256" key="7">
    <source>
        <dbReference type="RuleBase" id="RU363032"/>
    </source>
</evidence>
<evidence type="ECO:0000256" key="2">
    <source>
        <dbReference type="ARBA" id="ARBA00022448"/>
    </source>
</evidence>
<accession>A0ABV2ZBI0</accession>
<dbReference type="PANTHER" id="PTHR30193">
    <property type="entry name" value="ABC TRANSPORTER PERMEASE PROTEIN"/>
    <property type="match status" value="1"/>
</dbReference>
<name>A0ABV2ZBI0_9ACTN</name>
<feature type="transmembrane region" description="Helical" evidence="7">
    <location>
        <begin position="41"/>
        <end position="67"/>
    </location>
</feature>
<dbReference type="PROSITE" id="PS50928">
    <property type="entry name" value="ABC_TM1"/>
    <property type="match status" value="1"/>
</dbReference>
<keyword evidence="3" id="KW-1003">Cell membrane</keyword>
<feature type="transmembrane region" description="Helical" evidence="7">
    <location>
        <begin position="296"/>
        <end position="318"/>
    </location>
</feature>
<dbReference type="Pfam" id="PF00528">
    <property type="entry name" value="BPD_transp_1"/>
    <property type="match status" value="1"/>
</dbReference>
<feature type="transmembrane region" description="Helical" evidence="7">
    <location>
        <begin position="138"/>
        <end position="159"/>
    </location>
</feature>
<protein>
    <submittedName>
        <fullName evidence="10">Sugar ABC transporter permease</fullName>
    </submittedName>
</protein>
<evidence type="ECO:0000256" key="3">
    <source>
        <dbReference type="ARBA" id="ARBA00022475"/>
    </source>
</evidence>
<sequence length="344" mass="37271">MSTGQLTGTTARPGAQTPAPAGTAAAGPPRRRRSRTARRAWAFYAFTGPWVLGFLTLTAFPLGYALWLSFTNSDGLSPNTRFVGLDNYKEVFSDAETLHSLARTGVFTALTVPLTIVAGLFLAVLVNQPIRARGLFRTLLYLPAVVPPVGAALTFRMIFDRDSGAANGLLDLFGVNGIAWLADPYARWVLIVLTLWGVGNVMIISLAGLQDIPRELHEAARVDGASFWQSFTRITLPLLSPVIFFQVVTGIIAALQTFAPLLISLDPSPKGLAAVPESNNLFMIHVLDQYLVDSRYGYASALLWVLFLIIVAVTFLVFKLSKGAVFYSVEPERAKTKPRTIGGA</sequence>
<evidence type="ECO:0000313" key="11">
    <source>
        <dbReference type="Proteomes" id="UP001550739"/>
    </source>
</evidence>
<proteinExistence type="inferred from homology"/>
<evidence type="ECO:0000256" key="1">
    <source>
        <dbReference type="ARBA" id="ARBA00004651"/>
    </source>
</evidence>
<dbReference type="SUPFAM" id="SSF161098">
    <property type="entry name" value="MetI-like"/>
    <property type="match status" value="1"/>
</dbReference>
<comment type="subcellular location">
    <subcellularLocation>
        <location evidence="1 7">Cell membrane</location>
        <topology evidence="1 7">Multi-pass membrane protein</topology>
    </subcellularLocation>
</comment>
<feature type="compositionally biased region" description="Low complexity" evidence="8">
    <location>
        <begin position="7"/>
        <end position="28"/>
    </location>
</feature>
<feature type="region of interest" description="Disordered" evidence="8">
    <location>
        <begin position="1"/>
        <end position="33"/>
    </location>
</feature>
<comment type="caution">
    <text evidence="10">The sequence shown here is derived from an EMBL/GenBank/DDBJ whole genome shotgun (WGS) entry which is preliminary data.</text>
</comment>
<dbReference type="EMBL" id="JBEZVE010000002">
    <property type="protein sequence ID" value="MEU3779718.1"/>
    <property type="molecule type" value="Genomic_DNA"/>
</dbReference>
<dbReference type="CDD" id="cd06261">
    <property type="entry name" value="TM_PBP2"/>
    <property type="match status" value="1"/>
</dbReference>
<reference evidence="10 11" key="1">
    <citation type="submission" date="2024-06" db="EMBL/GenBank/DDBJ databases">
        <title>The Natural Products Discovery Center: Release of the First 8490 Sequenced Strains for Exploring Actinobacteria Biosynthetic Diversity.</title>
        <authorList>
            <person name="Kalkreuter E."/>
            <person name="Kautsar S.A."/>
            <person name="Yang D."/>
            <person name="Bader C.D."/>
            <person name="Teijaro C.N."/>
            <person name="Fluegel L."/>
            <person name="Davis C.M."/>
            <person name="Simpson J.R."/>
            <person name="Lauterbach L."/>
            <person name="Steele A.D."/>
            <person name="Gui C."/>
            <person name="Meng S."/>
            <person name="Li G."/>
            <person name="Viehrig K."/>
            <person name="Ye F."/>
            <person name="Su P."/>
            <person name="Kiefer A.F."/>
            <person name="Nichols A."/>
            <person name="Cepeda A.J."/>
            <person name="Yan W."/>
            <person name="Fan B."/>
            <person name="Jiang Y."/>
            <person name="Adhikari A."/>
            <person name="Zheng C.-J."/>
            <person name="Schuster L."/>
            <person name="Cowan T.M."/>
            <person name="Smanski M.J."/>
            <person name="Chevrette M.G."/>
            <person name="De Carvalho L.P.S."/>
            <person name="Shen B."/>
        </authorList>
    </citation>
    <scope>NUCLEOTIDE SEQUENCE [LARGE SCALE GENOMIC DNA]</scope>
    <source>
        <strain evidence="10 11">NPDC033843</strain>
    </source>
</reference>
<dbReference type="InterPro" id="IPR035906">
    <property type="entry name" value="MetI-like_sf"/>
</dbReference>
<gene>
    <name evidence="10" type="ORF">AB0E89_03825</name>
</gene>
<evidence type="ECO:0000256" key="6">
    <source>
        <dbReference type="ARBA" id="ARBA00023136"/>
    </source>
</evidence>
<keyword evidence="4 7" id="KW-0812">Transmembrane</keyword>
<keyword evidence="5 7" id="KW-1133">Transmembrane helix</keyword>
<dbReference type="Gene3D" id="1.10.3720.10">
    <property type="entry name" value="MetI-like"/>
    <property type="match status" value="1"/>
</dbReference>
<dbReference type="InterPro" id="IPR051393">
    <property type="entry name" value="ABC_transporter_permease"/>
</dbReference>
<feature type="transmembrane region" description="Helical" evidence="7">
    <location>
        <begin position="185"/>
        <end position="209"/>
    </location>
</feature>
<dbReference type="RefSeq" id="WP_334579725.1">
    <property type="nucleotide sequence ID" value="NZ_JBEZVE010000002.1"/>
</dbReference>
<dbReference type="PANTHER" id="PTHR30193:SF41">
    <property type="entry name" value="DIACETYLCHITOBIOSE UPTAKE SYSTEM PERMEASE PROTEIN NGCF"/>
    <property type="match status" value="1"/>
</dbReference>
<evidence type="ECO:0000256" key="5">
    <source>
        <dbReference type="ARBA" id="ARBA00022989"/>
    </source>
</evidence>
<keyword evidence="11" id="KW-1185">Reference proteome</keyword>
<comment type="similarity">
    <text evidence="7">Belongs to the binding-protein-dependent transport system permease family.</text>
</comment>
<feature type="transmembrane region" description="Helical" evidence="7">
    <location>
        <begin position="238"/>
        <end position="263"/>
    </location>
</feature>
<evidence type="ECO:0000259" key="9">
    <source>
        <dbReference type="PROSITE" id="PS50928"/>
    </source>
</evidence>
<dbReference type="Proteomes" id="UP001550739">
    <property type="component" value="Unassembled WGS sequence"/>
</dbReference>
<evidence type="ECO:0000256" key="4">
    <source>
        <dbReference type="ARBA" id="ARBA00022692"/>
    </source>
</evidence>
<keyword evidence="6 7" id="KW-0472">Membrane</keyword>
<feature type="domain" description="ABC transmembrane type-1" evidence="9">
    <location>
        <begin position="101"/>
        <end position="317"/>
    </location>
</feature>